<gene>
    <name evidence="2" type="ORF">OKA05_09940</name>
</gene>
<dbReference type="Proteomes" id="UP001320876">
    <property type="component" value="Unassembled WGS sequence"/>
</dbReference>
<comment type="caution">
    <text evidence="2">The sequence shown here is derived from an EMBL/GenBank/DDBJ whole genome shotgun (WGS) entry which is preliminary data.</text>
</comment>
<dbReference type="RefSeq" id="WP_264486977.1">
    <property type="nucleotide sequence ID" value="NZ_JAPDDT010000003.1"/>
</dbReference>
<reference evidence="2 3" key="1">
    <citation type="submission" date="2022-10" db="EMBL/GenBank/DDBJ databases">
        <title>Luteolibacter arcticus strain CCTCC AB 2014275, whole genome shotgun sequencing project.</title>
        <authorList>
            <person name="Zhao G."/>
            <person name="Shen L."/>
        </authorList>
    </citation>
    <scope>NUCLEOTIDE SEQUENCE [LARGE SCALE GENOMIC DNA]</scope>
    <source>
        <strain evidence="2 3">CCTCC AB 2014275</strain>
    </source>
</reference>
<dbReference type="EMBL" id="JAPDDT010000003">
    <property type="protein sequence ID" value="MCW1922871.1"/>
    <property type="molecule type" value="Genomic_DNA"/>
</dbReference>
<organism evidence="2 3">
    <name type="scientific">Luteolibacter arcticus</name>
    <dbReference type="NCBI Taxonomy" id="1581411"/>
    <lineage>
        <taxon>Bacteria</taxon>
        <taxon>Pseudomonadati</taxon>
        <taxon>Verrucomicrobiota</taxon>
        <taxon>Verrucomicrobiia</taxon>
        <taxon>Verrucomicrobiales</taxon>
        <taxon>Verrucomicrobiaceae</taxon>
        <taxon>Luteolibacter</taxon>
    </lineage>
</organism>
<name>A0ABT3GGX8_9BACT</name>
<accession>A0ABT3GGX8</accession>
<evidence type="ECO:0000313" key="2">
    <source>
        <dbReference type="EMBL" id="MCW1922871.1"/>
    </source>
</evidence>
<keyword evidence="1" id="KW-0472">Membrane</keyword>
<feature type="transmembrane region" description="Helical" evidence="1">
    <location>
        <begin position="52"/>
        <end position="72"/>
    </location>
</feature>
<evidence type="ECO:0000313" key="3">
    <source>
        <dbReference type="Proteomes" id="UP001320876"/>
    </source>
</evidence>
<evidence type="ECO:0000256" key="1">
    <source>
        <dbReference type="SAM" id="Phobius"/>
    </source>
</evidence>
<keyword evidence="1" id="KW-0812">Transmembrane</keyword>
<proteinExistence type="predicted"/>
<keyword evidence="3" id="KW-1185">Reference proteome</keyword>
<protein>
    <submittedName>
        <fullName evidence="2">Uncharacterized protein</fullName>
    </submittedName>
</protein>
<sequence>MNPYQPPQCNDPVAGGGESVVMQVRYSWRHSLGVVWTGIVFLNSAIRNYDFMPFASVLLLLAGTAFLVSGVLSRRGSFFEVFENRIEFVSPVFPKWRRTRPLESIAADSFLYRWVAKRSDFKRYIAWREGR</sequence>
<keyword evidence="1" id="KW-1133">Transmembrane helix</keyword>